<evidence type="ECO:0008006" key="3">
    <source>
        <dbReference type="Google" id="ProtNLM"/>
    </source>
</evidence>
<dbReference type="KEGG" id="cpoi:OE229_05015"/>
<evidence type="ECO:0000313" key="1">
    <source>
        <dbReference type="EMBL" id="UYC81827.1"/>
    </source>
</evidence>
<protein>
    <recommendedName>
        <fullName evidence="3">Peptide chain release factor 1</fullName>
    </recommendedName>
</protein>
<dbReference type="Proteomes" id="UP001062223">
    <property type="component" value="Chromosome"/>
</dbReference>
<sequence>MTSTNATSELHRILGERLEGGGTWAWAYADVSGNVEDPRRQAALRLRGIEETLRAQGASDAVVDLVAAEFEQEPGVPSPVARYVLVHDDVVVLSEVLPGHLHGPESVGVGAVPDLVPLVAHRPVDLPFLVVHAGKEGGAFRAYRLGHAPVAGNTSEQQVQGRNDTLHYAKAGTGWKQPHWQQHTEEIWKQNSSETAAAVDETVRTIRPGLVVVAGDVTARELLVKAFSAETRALVSVFPGDPRADAAAKQAFVEHVETALARVVATRRHDLEDALRTHVGRGDNQVVTGLGPVVEALQQAQGATIALDAVAVGDRTLLALAGAPWVATAPEQAVGVPVIAAVPAVCALVRAAVLTDAELVLVNAASLPAGAPAAALLRWPVGPVVPA</sequence>
<proteinExistence type="predicted"/>
<organism evidence="1 2">
    <name type="scientific">Curtobacterium poinsettiae</name>
    <dbReference type="NCBI Taxonomy" id="159612"/>
    <lineage>
        <taxon>Bacteria</taxon>
        <taxon>Bacillati</taxon>
        <taxon>Actinomycetota</taxon>
        <taxon>Actinomycetes</taxon>
        <taxon>Micrococcales</taxon>
        <taxon>Microbacteriaceae</taxon>
        <taxon>Curtobacterium</taxon>
    </lineage>
</organism>
<dbReference type="InterPro" id="IPR040701">
    <property type="entry name" value="Bact_RF_family2"/>
</dbReference>
<name>A0A9Q9PAK1_9MICO</name>
<dbReference type="Pfam" id="PF18844">
    <property type="entry name" value="baeRF_family2"/>
    <property type="match status" value="1"/>
</dbReference>
<gene>
    <name evidence="1" type="ORF">OE229_05015</name>
</gene>
<evidence type="ECO:0000313" key="2">
    <source>
        <dbReference type="Proteomes" id="UP001062223"/>
    </source>
</evidence>
<reference evidence="1" key="1">
    <citation type="submission" date="2022-09" db="EMBL/GenBank/DDBJ databases">
        <title>Taxonomy of Curtobacterium flaccumfaciens.</title>
        <authorList>
            <person name="Osdaghi E."/>
            <person name="Taghavi S.M."/>
            <person name="Hamidizade M."/>
            <person name="Abachi H."/>
            <person name="Fazliarab A."/>
            <person name="Baeyen S."/>
            <person name="Portier P."/>
            <person name="Van Vaerenbergh J."/>
            <person name="Jacques M.-A."/>
        </authorList>
    </citation>
    <scope>NUCLEOTIDE SEQUENCE</scope>
    <source>
        <strain evidence="1">AGQB46</strain>
    </source>
</reference>
<dbReference type="RefSeq" id="WP_182064559.1">
    <property type="nucleotide sequence ID" value="NZ_CP106879.1"/>
</dbReference>
<accession>A0A9Q9PAK1</accession>
<dbReference type="EMBL" id="CP106879">
    <property type="protein sequence ID" value="UYC81827.1"/>
    <property type="molecule type" value="Genomic_DNA"/>
</dbReference>
<dbReference type="AlphaFoldDB" id="A0A9Q9PAK1"/>